<dbReference type="RefSeq" id="WP_345658732.1">
    <property type="nucleotide sequence ID" value="NZ_BAABKB010000071.1"/>
</dbReference>
<feature type="domain" description="HTH cro/C1-type" evidence="1">
    <location>
        <begin position="35"/>
        <end position="85"/>
    </location>
</feature>
<dbReference type="PROSITE" id="PS50943">
    <property type="entry name" value="HTH_CROC1"/>
    <property type="match status" value="1"/>
</dbReference>
<evidence type="ECO:0000259" key="1">
    <source>
        <dbReference type="PROSITE" id="PS50943"/>
    </source>
</evidence>
<evidence type="ECO:0000313" key="2">
    <source>
        <dbReference type="EMBL" id="GAA5039570.1"/>
    </source>
</evidence>
<dbReference type="PANTHER" id="PTHR35010:SF2">
    <property type="entry name" value="BLL4672 PROTEIN"/>
    <property type="match status" value="1"/>
</dbReference>
<organism evidence="2 3">
    <name type="scientific">Streptomyces siamensis</name>
    <dbReference type="NCBI Taxonomy" id="1274986"/>
    <lineage>
        <taxon>Bacteria</taxon>
        <taxon>Bacillati</taxon>
        <taxon>Actinomycetota</taxon>
        <taxon>Actinomycetes</taxon>
        <taxon>Kitasatosporales</taxon>
        <taxon>Streptomycetaceae</taxon>
        <taxon>Streptomyces</taxon>
    </lineage>
</organism>
<dbReference type="Gene3D" id="1.10.260.40">
    <property type="entry name" value="lambda repressor-like DNA-binding domains"/>
    <property type="match status" value="1"/>
</dbReference>
<dbReference type="Proteomes" id="UP001501759">
    <property type="component" value="Unassembled WGS sequence"/>
</dbReference>
<gene>
    <name evidence="2" type="ORF">GCM10023335_89070</name>
</gene>
<dbReference type="EMBL" id="BAABKB010000071">
    <property type="protein sequence ID" value="GAA5039570.1"/>
    <property type="molecule type" value="Genomic_DNA"/>
</dbReference>
<dbReference type="SMART" id="SM00530">
    <property type="entry name" value="HTH_XRE"/>
    <property type="match status" value="1"/>
</dbReference>
<dbReference type="PANTHER" id="PTHR35010">
    <property type="entry name" value="BLL4672 PROTEIN-RELATED"/>
    <property type="match status" value="1"/>
</dbReference>
<dbReference type="SUPFAM" id="SSF47413">
    <property type="entry name" value="lambda repressor-like DNA-binding domains"/>
    <property type="match status" value="1"/>
</dbReference>
<sequence length="281" mass="31650">MTSNPSRNELGAFLKDRRCALSLRAMGLPDSDSRRRVKGLRREEVALLAAISADYYARIEQGRIQASASVLNRIARVLHLDNDQRERMYELADKDATRRRRCVAQKVQPQLRRLLHGLVDTPAIVLGRRTDILAWNPLAAALITDFARIPAKKRNYVRLVFTDPAMRTLYTDWQHVARTSVAQLRMEAARDSTDQRLCGLVGELSVHDEDFRGWWGDHQVSLSTIGTKVLHHPVAGDLTLHWDTLTCPADPDQQLVTLTAEPGTPSHDGLRILASWAARTP</sequence>
<protein>
    <submittedName>
        <fullName evidence="2">Helix-turn-helix domain-containing protein</fullName>
    </submittedName>
</protein>
<accession>A0ABP9JNZ0</accession>
<comment type="caution">
    <text evidence="2">The sequence shown here is derived from an EMBL/GenBank/DDBJ whole genome shotgun (WGS) entry which is preliminary data.</text>
</comment>
<dbReference type="Gene3D" id="3.30.450.180">
    <property type="match status" value="1"/>
</dbReference>
<dbReference type="InterPro" id="IPR010982">
    <property type="entry name" value="Lambda_DNA-bd_dom_sf"/>
</dbReference>
<proteinExistence type="predicted"/>
<reference evidence="3" key="1">
    <citation type="journal article" date="2019" name="Int. J. Syst. Evol. Microbiol.">
        <title>The Global Catalogue of Microorganisms (GCM) 10K type strain sequencing project: providing services to taxonomists for standard genome sequencing and annotation.</title>
        <authorList>
            <consortium name="The Broad Institute Genomics Platform"/>
            <consortium name="The Broad Institute Genome Sequencing Center for Infectious Disease"/>
            <person name="Wu L."/>
            <person name="Ma J."/>
        </authorList>
    </citation>
    <scope>NUCLEOTIDE SEQUENCE [LARGE SCALE GENOMIC DNA]</scope>
    <source>
        <strain evidence="3">JCM 18409</strain>
    </source>
</reference>
<keyword evidence="3" id="KW-1185">Reference proteome</keyword>
<dbReference type="InterPro" id="IPR041413">
    <property type="entry name" value="MLTR_LBD"/>
</dbReference>
<name>A0ABP9JNZ0_9ACTN</name>
<dbReference type="Pfam" id="PF13560">
    <property type="entry name" value="HTH_31"/>
    <property type="match status" value="1"/>
</dbReference>
<evidence type="ECO:0000313" key="3">
    <source>
        <dbReference type="Proteomes" id="UP001501759"/>
    </source>
</evidence>
<dbReference type="Pfam" id="PF17765">
    <property type="entry name" value="MLTR_LBD"/>
    <property type="match status" value="1"/>
</dbReference>
<dbReference type="CDD" id="cd00093">
    <property type="entry name" value="HTH_XRE"/>
    <property type="match status" value="1"/>
</dbReference>
<dbReference type="InterPro" id="IPR001387">
    <property type="entry name" value="Cro/C1-type_HTH"/>
</dbReference>